<dbReference type="GO" id="GO:0046872">
    <property type="term" value="F:metal ion binding"/>
    <property type="evidence" value="ECO:0007669"/>
    <property type="project" value="UniProtKB-KW"/>
</dbReference>
<gene>
    <name evidence="6 7" type="primary">def</name>
    <name evidence="7" type="ORF">CEP50_01345</name>
</gene>
<dbReference type="NCBIfam" id="TIGR00079">
    <property type="entry name" value="pept_deformyl"/>
    <property type="match status" value="1"/>
</dbReference>
<dbReference type="Gene3D" id="3.90.45.10">
    <property type="entry name" value="Peptide deformylase"/>
    <property type="match status" value="1"/>
</dbReference>
<comment type="similarity">
    <text evidence="1 6">Belongs to the polypeptide deformylase family.</text>
</comment>
<dbReference type="InterPro" id="IPR023635">
    <property type="entry name" value="Peptide_deformylase"/>
</dbReference>
<keyword evidence="3 6" id="KW-0378">Hydrolase</keyword>
<dbReference type="PANTHER" id="PTHR10458:SF2">
    <property type="entry name" value="PEPTIDE DEFORMYLASE, MITOCHONDRIAL"/>
    <property type="match status" value="1"/>
</dbReference>
<reference evidence="7 8" key="1">
    <citation type="submission" date="2018-03" db="EMBL/GenBank/DDBJ databases">
        <title>Actinopolyspora mortivallis from Sahara, screening for active biomolecules.</title>
        <authorList>
            <person name="Selama O."/>
            <person name="Wellington E.M.H."/>
            <person name="Hacene H."/>
        </authorList>
    </citation>
    <scope>NUCLEOTIDE SEQUENCE [LARGE SCALE GENOMIC DNA]</scope>
    <source>
        <strain evidence="7 8">M5A</strain>
    </source>
</reference>
<feature type="binding site" evidence="6">
    <location>
        <position position="135"/>
    </location>
    <ligand>
        <name>Fe cation</name>
        <dbReference type="ChEBI" id="CHEBI:24875"/>
    </ligand>
</feature>
<dbReference type="Proteomes" id="UP000239352">
    <property type="component" value="Unassembled WGS sequence"/>
</dbReference>
<sequence>MTVRRIGRFGDPALRRASVEVVDVDRRLRALVRDLWETMEERGGAGLAAPQLGVALRVFTYHCDGYAGHLVNPSLWWSGEETRDGPEGCLSVPGLFRRCRRRRFVVARGWNMYGEPVEVSGSELLARCLQHEVDHLDGILFLDRLDERERGSAFRAIRAASWFDGSGVVVGQDPHSSF</sequence>
<dbReference type="InterPro" id="IPR036821">
    <property type="entry name" value="Peptide_deformylase_sf"/>
</dbReference>
<comment type="catalytic activity">
    <reaction evidence="6">
        <text>N-terminal N-formyl-L-methionyl-[peptide] + H2O = N-terminal L-methionyl-[peptide] + formate</text>
        <dbReference type="Rhea" id="RHEA:24420"/>
        <dbReference type="Rhea" id="RHEA-COMP:10639"/>
        <dbReference type="Rhea" id="RHEA-COMP:10640"/>
        <dbReference type="ChEBI" id="CHEBI:15377"/>
        <dbReference type="ChEBI" id="CHEBI:15740"/>
        <dbReference type="ChEBI" id="CHEBI:49298"/>
        <dbReference type="ChEBI" id="CHEBI:64731"/>
        <dbReference type="EC" id="3.5.1.88"/>
    </reaction>
</comment>
<evidence type="ECO:0000313" key="8">
    <source>
        <dbReference type="Proteomes" id="UP000239352"/>
    </source>
</evidence>
<evidence type="ECO:0000256" key="3">
    <source>
        <dbReference type="ARBA" id="ARBA00022801"/>
    </source>
</evidence>
<evidence type="ECO:0000256" key="4">
    <source>
        <dbReference type="ARBA" id="ARBA00022917"/>
    </source>
</evidence>
<dbReference type="HAMAP" id="MF_00163">
    <property type="entry name" value="Pep_deformylase"/>
    <property type="match status" value="1"/>
</dbReference>
<evidence type="ECO:0000256" key="6">
    <source>
        <dbReference type="HAMAP-Rule" id="MF_00163"/>
    </source>
</evidence>
<protein>
    <recommendedName>
        <fullName evidence="6">Peptide deformylase</fullName>
        <shortName evidence="6">PDF</shortName>
        <ecNumber evidence="6">3.5.1.88</ecNumber>
    </recommendedName>
    <alternativeName>
        <fullName evidence="6">Polypeptide deformylase</fullName>
    </alternativeName>
</protein>
<dbReference type="RefSeq" id="WP_106112069.1">
    <property type="nucleotide sequence ID" value="NZ_PVSR01000001.1"/>
</dbReference>
<keyword evidence="8" id="KW-1185">Reference proteome</keyword>
<feature type="binding site" evidence="6">
    <location>
        <position position="89"/>
    </location>
    <ligand>
        <name>Fe cation</name>
        <dbReference type="ChEBI" id="CHEBI:24875"/>
    </ligand>
</feature>
<comment type="caution">
    <text evidence="7">The sequence shown here is derived from an EMBL/GenBank/DDBJ whole genome shotgun (WGS) entry which is preliminary data.</text>
</comment>
<feature type="binding site" evidence="6">
    <location>
        <position position="131"/>
    </location>
    <ligand>
        <name>Fe cation</name>
        <dbReference type="ChEBI" id="CHEBI:24875"/>
    </ligand>
</feature>
<dbReference type="GO" id="GO:0006412">
    <property type="term" value="P:translation"/>
    <property type="evidence" value="ECO:0007669"/>
    <property type="project" value="UniProtKB-UniRule"/>
</dbReference>
<dbReference type="CDD" id="cd00487">
    <property type="entry name" value="Pep_deformylase"/>
    <property type="match status" value="1"/>
</dbReference>
<dbReference type="PANTHER" id="PTHR10458">
    <property type="entry name" value="PEPTIDE DEFORMYLASE"/>
    <property type="match status" value="1"/>
</dbReference>
<evidence type="ECO:0000313" key="7">
    <source>
        <dbReference type="EMBL" id="PRW65201.1"/>
    </source>
</evidence>
<comment type="cofactor">
    <cofactor evidence="6">
        <name>Fe(2+)</name>
        <dbReference type="ChEBI" id="CHEBI:29033"/>
    </cofactor>
    <text evidence="6">Binds 1 Fe(2+) ion.</text>
</comment>
<comment type="function">
    <text evidence="6">Removes the formyl group from the N-terminal Met of newly synthesized proteins. Requires at least a dipeptide for an efficient rate of reaction. N-terminal L-methionine is a prerequisite for activity but the enzyme has broad specificity at other positions.</text>
</comment>
<dbReference type="NCBIfam" id="NF001159">
    <property type="entry name" value="PRK00150.1-3"/>
    <property type="match status" value="1"/>
</dbReference>
<keyword evidence="5 6" id="KW-0408">Iron</keyword>
<dbReference type="EMBL" id="PVSR01000001">
    <property type="protein sequence ID" value="PRW65201.1"/>
    <property type="molecule type" value="Genomic_DNA"/>
</dbReference>
<proteinExistence type="inferred from homology"/>
<dbReference type="InParanoid" id="A0A2T0H1F9"/>
<name>A0A2T0H1F9_ACTMO</name>
<evidence type="ECO:0000256" key="1">
    <source>
        <dbReference type="ARBA" id="ARBA00010759"/>
    </source>
</evidence>
<organism evidence="7 8">
    <name type="scientific">Actinopolyspora mortivallis</name>
    <dbReference type="NCBI Taxonomy" id="33906"/>
    <lineage>
        <taxon>Bacteria</taxon>
        <taxon>Bacillati</taxon>
        <taxon>Actinomycetota</taxon>
        <taxon>Actinomycetes</taxon>
        <taxon>Actinopolysporales</taxon>
        <taxon>Actinopolysporaceae</taxon>
        <taxon>Actinopolyspora</taxon>
    </lineage>
</organism>
<dbReference type="PIRSF" id="PIRSF004749">
    <property type="entry name" value="Pep_def"/>
    <property type="match status" value="1"/>
</dbReference>
<evidence type="ECO:0000256" key="5">
    <source>
        <dbReference type="ARBA" id="ARBA00023004"/>
    </source>
</evidence>
<accession>A0A2T0H1F9</accession>
<dbReference type="AlphaFoldDB" id="A0A2T0H1F9"/>
<dbReference type="GO" id="GO:0042586">
    <property type="term" value="F:peptide deformylase activity"/>
    <property type="evidence" value="ECO:0007669"/>
    <property type="project" value="UniProtKB-UniRule"/>
</dbReference>
<dbReference type="SUPFAM" id="SSF56420">
    <property type="entry name" value="Peptide deformylase"/>
    <property type="match status" value="1"/>
</dbReference>
<keyword evidence="2 6" id="KW-0479">Metal-binding</keyword>
<dbReference type="EC" id="3.5.1.88" evidence="6"/>
<dbReference type="Pfam" id="PF01327">
    <property type="entry name" value="Pep_deformylase"/>
    <property type="match status" value="1"/>
</dbReference>
<dbReference type="PRINTS" id="PR01576">
    <property type="entry name" value="PDEFORMYLASE"/>
</dbReference>
<feature type="active site" evidence="6">
    <location>
        <position position="132"/>
    </location>
</feature>
<keyword evidence="4 6" id="KW-0648">Protein biosynthesis</keyword>
<evidence type="ECO:0000256" key="2">
    <source>
        <dbReference type="ARBA" id="ARBA00022723"/>
    </source>
</evidence>
<dbReference type="STRING" id="1050202.GCA_000384035_01123"/>